<keyword evidence="2" id="KW-1185">Reference proteome</keyword>
<proteinExistence type="predicted"/>
<dbReference type="SUPFAM" id="SSF56801">
    <property type="entry name" value="Acetyl-CoA synthetase-like"/>
    <property type="match status" value="1"/>
</dbReference>
<organism evidence="1 2">
    <name type="scientific">Corynebacterium casei LMG S-19264</name>
    <dbReference type="NCBI Taxonomy" id="1285583"/>
    <lineage>
        <taxon>Bacteria</taxon>
        <taxon>Bacillati</taxon>
        <taxon>Actinomycetota</taxon>
        <taxon>Actinomycetes</taxon>
        <taxon>Mycobacteriales</taxon>
        <taxon>Corynebacteriaceae</taxon>
        <taxon>Corynebacterium</taxon>
    </lineage>
</organism>
<dbReference type="NCBIfam" id="TIGR03089">
    <property type="entry name" value="TIGR03089 family protein"/>
    <property type="match status" value="1"/>
</dbReference>
<reference evidence="2" key="1">
    <citation type="submission" date="2013-02" db="EMBL/GenBank/DDBJ databases">
        <title>The complete genome sequence of Corynebacterium casei LMG S-19264 (=DSM 44701).</title>
        <authorList>
            <person name="Ruckert C."/>
            <person name="Albersmeier A."/>
            <person name="Kalinowski J."/>
        </authorList>
    </citation>
    <scope>NUCLEOTIDE SEQUENCE [LARGE SCALE GENOMIC DNA]</scope>
    <source>
        <strain evidence="2">LMG S-19264</strain>
    </source>
</reference>
<protein>
    <recommendedName>
        <fullName evidence="3">TIGR03089 family protein</fullName>
    </recommendedName>
</protein>
<evidence type="ECO:0000313" key="1">
    <source>
        <dbReference type="EMBL" id="AHI20725.1"/>
    </source>
</evidence>
<evidence type="ECO:0000313" key="2">
    <source>
        <dbReference type="Proteomes" id="UP000019226"/>
    </source>
</evidence>
<name>A0ABN4CEE2_9CORY</name>
<dbReference type="RefSeq" id="WP_025387986.1">
    <property type="nucleotide sequence ID" value="NZ_CP004350.1"/>
</dbReference>
<dbReference type="GeneID" id="82878277"/>
<dbReference type="Proteomes" id="UP000019226">
    <property type="component" value="Chromosome"/>
</dbReference>
<dbReference type="EMBL" id="CP004350">
    <property type="protein sequence ID" value="AHI20725.1"/>
    <property type="molecule type" value="Genomic_DNA"/>
</dbReference>
<dbReference type="InterPro" id="IPR017523">
    <property type="entry name" value="Rv3268"/>
</dbReference>
<gene>
    <name evidence="1" type="ORF">CCASEI_10850</name>
</gene>
<sequence length="238" mass="25207">MDMLNHLLTADAAAPRLTVYNESTGARMDFSAQTLENWVAKIANMLEEELELSKDDSLRIDLPVTWQAAVIALGSLAAGIDFDFVNSSAPNDSADSSQILSADAVFTSPDKFELYSVGNIATSTDGSTPDLALVTDDPFGRGVVESGGELPSGAIDFGPTVRFYGDDYFGQTTPLPQLYPQAGSASRLLSTGWHDKETFTVAVLHPLAAGGSAVVVSGLTTAERLQEIADNENTTARL</sequence>
<accession>A0ABN4CEE2</accession>
<evidence type="ECO:0008006" key="3">
    <source>
        <dbReference type="Google" id="ProtNLM"/>
    </source>
</evidence>